<evidence type="ECO:0000256" key="3">
    <source>
        <dbReference type="SAM" id="SignalP"/>
    </source>
</evidence>
<dbReference type="Proteomes" id="UP000234254">
    <property type="component" value="Unassembled WGS sequence"/>
</dbReference>
<keyword evidence="3" id="KW-0732">Signal</keyword>
<dbReference type="PROSITE" id="PS51387">
    <property type="entry name" value="FAD_PCMH"/>
    <property type="match status" value="1"/>
</dbReference>
<dbReference type="Pfam" id="PF01565">
    <property type="entry name" value="FAD_binding_4"/>
    <property type="match status" value="1"/>
</dbReference>
<evidence type="ECO:0000313" key="6">
    <source>
        <dbReference type="Proteomes" id="UP000234254"/>
    </source>
</evidence>
<dbReference type="InterPro" id="IPR006094">
    <property type="entry name" value="Oxid_FAD_bind_N"/>
</dbReference>
<feature type="signal peptide" evidence="3">
    <location>
        <begin position="1"/>
        <end position="17"/>
    </location>
</feature>
<evidence type="ECO:0000256" key="2">
    <source>
        <dbReference type="ARBA" id="ARBA00023002"/>
    </source>
</evidence>
<dbReference type="InterPro" id="IPR050432">
    <property type="entry name" value="FAD-linked_Oxidoreductases_BP"/>
</dbReference>
<dbReference type="InterPro" id="IPR036318">
    <property type="entry name" value="FAD-bd_PCMH-like_sf"/>
</dbReference>
<comment type="caution">
    <text evidence="5">The sequence shown here is derived from an EMBL/GenBank/DDBJ whole genome shotgun (WGS) entry which is preliminary data.</text>
</comment>
<dbReference type="PANTHER" id="PTHR13878">
    <property type="entry name" value="GULONOLACTONE OXIDASE"/>
    <property type="match status" value="1"/>
</dbReference>
<dbReference type="Gene3D" id="3.30.465.10">
    <property type="match status" value="1"/>
</dbReference>
<dbReference type="Pfam" id="PF08031">
    <property type="entry name" value="BBE"/>
    <property type="match status" value="1"/>
</dbReference>
<keyword evidence="6" id="KW-1185">Reference proteome</keyword>
<dbReference type="EMBL" id="MSFM01000005">
    <property type="protein sequence ID" value="PKY04597.1"/>
    <property type="molecule type" value="Genomic_DNA"/>
</dbReference>
<dbReference type="RefSeq" id="XP_024693191.1">
    <property type="nucleotide sequence ID" value="XM_024835019.1"/>
</dbReference>
<gene>
    <name evidence="5" type="ORF">P168DRAFT_267160</name>
</gene>
<dbReference type="InterPro" id="IPR016166">
    <property type="entry name" value="FAD-bd_PCMH"/>
</dbReference>
<evidence type="ECO:0000259" key="4">
    <source>
        <dbReference type="PROSITE" id="PS51387"/>
    </source>
</evidence>
<dbReference type="PANTHER" id="PTHR13878:SF91">
    <property type="entry name" value="FAD BINDING DOMAIN PROTEIN (AFU_ORTHOLOGUE AFUA_6G12070)-RELATED"/>
    <property type="match status" value="1"/>
</dbReference>
<evidence type="ECO:0000256" key="1">
    <source>
        <dbReference type="ARBA" id="ARBA00005466"/>
    </source>
</evidence>
<dbReference type="GO" id="GO:0071949">
    <property type="term" value="F:FAD binding"/>
    <property type="evidence" value="ECO:0007669"/>
    <property type="project" value="InterPro"/>
</dbReference>
<sequence>MRLEILIVSALSGLGSATGIGGCKCTPESSCWPSVETWNSLNSSVSGKLIRNTPPAISCYPGTYYDEKECAEVHRRWYDSRFQSEQPVGYVYPTNDPCPLVDVGAGEEPGNCILGPAPVYTINATKSEELVAGLQFAQEKNIRFVLRNTGHDLIGKSEGYGALQVWIKYMRNGVKVHDKYEPPEGCTASDWDGHAINVAGGYVWEDVYSEAFSRNLTVVGGGDPTVGVIGGYIQGGGHSPASRDYGLAADQILDAQVLLANGTTVTASACQNSDLYFALRGGGGGTYGIVLSMTIKAYPSKSVVAQSLAIFPLTDNVDLLLEAITDVHEQYPAINDAGFSGYGKWSINAPQPLAGNETVGYVHAIALMGKSREYAEEAFAPVLDKLQTYNGTSLFVKVDWFEFPSYPAYYKAMSGNSEATGGGNSALTSHMFDKKALANDRKALRDMIGTIAGDPREYTILNVELNGGGQVAKPDSLSGLNPAWRSAYMVEVVARGWPADADEATKNTVIADISYKKNWAMRRLAPSLGSYLNEADRRDPLWATDFYGTHYIPLSIIKRKYDPTDFFYCPTCVGSTSWYQDYLPGQDYGPLCSTGL</sequence>
<dbReference type="AlphaFoldDB" id="A0A2I1D3Z3"/>
<reference evidence="5" key="1">
    <citation type="submission" date="2016-12" db="EMBL/GenBank/DDBJ databases">
        <title>The genomes of Aspergillus section Nigri reveals drivers in fungal speciation.</title>
        <authorList>
            <consortium name="DOE Joint Genome Institute"/>
            <person name="Vesth T.C."/>
            <person name="Nybo J."/>
            <person name="Theobald S."/>
            <person name="Brandl J."/>
            <person name="Frisvad J.C."/>
            <person name="Nielsen K.F."/>
            <person name="Lyhne E.K."/>
            <person name="Kogle M.E."/>
            <person name="Kuo A."/>
            <person name="Riley R."/>
            <person name="Clum A."/>
            <person name="Nolan M."/>
            <person name="Lipzen A."/>
            <person name="Salamov A."/>
            <person name="Henrissat B."/>
            <person name="Wiebenga A."/>
            <person name="De vries R.P."/>
            <person name="Grigoriev I.V."/>
            <person name="Mortensen U.H."/>
            <person name="Andersen M.R."/>
            <person name="Baker S.E."/>
        </authorList>
    </citation>
    <scope>NUCLEOTIDE SEQUENCE</scope>
    <source>
        <strain evidence="5">IBT 28561</strain>
    </source>
</reference>
<dbReference type="PROSITE" id="PS51257">
    <property type="entry name" value="PROKAR_LIPOPROTEIN"/>
    <property type="match status" value="1"/>
</dbReference>
<dbReference type="SUPFAM" id="SSF56176">
    <property type="entry name" value="FAD-binding/transporter-associated domain-like"/>
    <property type="match status" value="1"/>
</dbReference>
<organism evidence="5 6">
    <name type="scientific">Aspergillus campestris (strain IBT 28561)</name>
    <dbReference type="NCBI Taxonomy" id="1392248"/>
    <lineage>
        <taxon>Eukaryota</taxon>
        <taxon>Fungi</taxon>
        <taxon>Dikarya</taxon>
        <taxon>Ascomycota</taxon>
        <taxon>Pezizomycotina</taxon>
        <taxon>Eurotiomycetes</taxon>
        <taxon>Eurotiomycetidae</taxon>
        <taxon>Eurotiales</taxon>
        <taxon>Aspergillaceae</taxon>
        <taxon>Aspergillus</taxon>
        <taxon>Aspergillus subgen. Circumdati</taxon>
    </lineage>
</organism>
<dbReference type="Gene3D" id="3.40.462.20">
    <property type="match status" value="1"/>
</dbReference>
<protein>
    <submittedName>
        <fullName evidence="5">FAD-binding domain-containing protein</fullName>
    </submittedName>
</protein>
<comment type="similarity">
    <text evidence="1">Belongs to the oxygen-dependent FAD-linked oxidoreductase family.</text>
</comment>
<accession>A0A2I1D3Z3</accession>
<keyword evidence="2" id="KW-0560">Oxidoreductase</keyword>
<dbReference type="OrthoDB" id="9983560at2759"/>
<dbReference type="InterPro" id="IPR016169">
    <property type="entry name" value="FAD-bd_PCMH_sub2"/>
</dbReference>
<proteinExistence type="inferred from homology"/>
<name>A0A2I1D3Z3_ASPC2</name>
<dbReference type="InterPro" id="IPR012951">
    <property type="entry name" value="BBE"/>
</dbReference>
<evidence type="ECO:0000313" key="5">
    <source>
        <dbReference type="EMBL" id="PKY04597.1"/>
    </source>
</evidence>
<dbReference type="GeneID" id="36542543"/>
<feature type="chain" id="PRO_5014145937" evidence="3">
    <location>
        <begin position="18"/>
        <end position="596"/>
    </location>
</feature>
<feature type="domain" description="FAD-binding PCMH-type" evidence="4">
    <location>
        <begin position="114"/>
        <end position="300"/>
    </location>
</feature>
<dbReference type="GO" id="GO:0016491">
    <property type="term" value="F:oxidoreductase activity"/>
    <property type="evidence" value="ECO:0007669"/>
    <property type="project" value="UniProtKB-KW"/>
</dbReference>
<dbReference type="VEuPathDB" id="FungiDB:P168DRAFT_267160"/>